<dbReference type="PANTHER" id="PTHR43135:SF3">
    <property type="entry name" value="ALPHA-D-RIBOSE 1-METHYLPHOSPHONATE 5-TRIPHOSPHATE DIPHOSPHATASE"/>
    <property type="match status" value="1"/>
</dbReference>
<feature type="signal peptide" evidence="1">
    <location>
        <begin position="1"/>
        <end position="25"/>
    </location>
</feature>
<proteinExistence type="predicted"/>
<dbReference type="Proteomes" id="UP000295543">
    <property type="component" value="Unassembled WGS sequence"/>
</dbReference>
<dbReference type="InterPro" id="IPR051781">
    <property type="entry name" value="Metallo-dep_Hydrolase"/>
</dbReference>
<reference evidence="3 4" key="1">
    <citation type="submission" date="2019-03" db="EMBL/GenBank/DDBJ databases">
        <title>Luteimonas zhaokaii sp.nov., isolated from the rectal contents of Plateau pika in Yushu, Qinghai Province, China.</title>
        <authorList>
            <person name="Zhang G."/>
        </authorList>
    </citation>
    <scope>NUCLEOTIDE SEQUENCE [LARGE SCALE GENOMIC DNA]</scope>
    <source>
        <strain evidence="3 4">THG-MD21</strain>
    </source>
</reference>
<dbReference type="AlphaFoldDB" id="A0A4R5UBM9"/>
<dbReference type="GO" id="GO:0016810">
    <property type="term" value="F:hydrolase activity, acting on carbon-nitrogen (but not peptide) bonds"/>
    <property type="evidence" value="ECO:0007669"/>
    <property type="project" value="InterPro"/>
</dbReference>
<evidence type="ECO:0000313" key="4">
    <source>
        <dbReference type="Proteomes" id="UP000295543"/>
    </source>
</evidence>
<name>A0A4R5UBM9_9GAMM</name>
<protein>
    <recommendedName>
        <fullName evidence="2">Amidohydrolase-related domain-containing protein</fullName>
    </recommendedName>
</protein>
<keyword evidence="1" id="KW-0732">Signal</keyword>
<evidence type="ECO:0000259" key="2">
    <source>
        <dbReference type="Pfam" id="PF01979"/>
    </source>
</evidence>
<dbReference type="InterPro" id="IPR032466">
    <property type="entry name" value="Metal_Hydrolase"/>
</dbReference>
<evidence type="ECO:0000313" key="3">
    <source>
        <dbReference type="EMBL" id="TDK32627.1"/>
    </source>
</evidence>
<dbReference type="Pfam" id="PF01979">
    <property type="entry name" value="Amidohydro_1"/>
    <property type="match status" value="1"/>
</dbReference>
<dbReference type="SUPFAM" id="SSF51338">
    <property type="entry name" value="Composite domain of metallo-dependent hydrolases"/>
    <property type="match status" value="1"/>
</dbReference>
<dbReference type="Gene3D" id="3.40.50.10910">
    <property type="entry name" value="Amidohydrolase"/>
    <property type="match status" value="1"/>
</dbReference>
<dbReference type="SUPFAM" id="SSF51556">
    <property type="entry name" value="Metallo-dependent hydrolases"/>
    <property type="match status" value="1"/>
</dbReference>
<sequence>MEDVLPMLRRSGVFALSCAALLVSACGSETASPPTGPSADAVLFGRLFDAGAGTVIERGVVVIAGERVRCAGERDACSWRDADARHDYGDALLLPGLIDLHVHARPHYIGAFVPAGVTTVRDAGNTLDNIAQMRAMPGAPRIFAAGPLIDGPDSVMTPDGPRPLDVETLGAQPSLTVASAAEADAAIAALAEHGVDWIKLYEQLPPVVFDAAVAAAARHGLPVMSDLGLVVTRGLSGADVDARQAAAAGVTTLEHIGGAALSYARLGGDPMADTLDDAHLDRIVADLAASGVAVVPTAGNTAQFFSPDSLERDGLPGAGRIAPHFEGYWSHLAGVLASPAAHARARADQRLLDALLPRLHAAGVPIGAGSDVPAAPYIVPGPALHQELEALVRAGLSPVQALQSATVVAASILGQSQLGRLDAGALADVLVVDGDPLADIRATRNVVAVWKDGAAVDLAAAWPVVEAALEAARVEAEAAGG</sequence>
<comment type="caution">
    <text evidence="3">The sequence shown here is derived from an EMBL/GenBank/DDBJ whole genome shotgun (WGS) entry which is preliminary data.</text>
</comment>
<dbReference type="InterPro" id="IPR011059">
    <property type="entry name" value="Metal-dep_hydrolase_composite"/>
</dbReference>
<dbReference type="InterPro" id="IPR006680">
    <property type="entry name" value="Amidohydro-rel"/>
</dbReference>
<gene>
    <name evidence="3" type="ORF">E2F49_00665</name>
</gene>
<keyword evidence="4" id="KW-1185">Reference proteome</keyword>
<dbReference type="PANTHER" id="PTHR43135">
    <property type="entry name" value="ALPHA-D-RIBOSE 1-METHYLPHOSPHONATE 5-TRIPHOSPHATE DIPHOSPHATASE"/>
    <property type="match status" value="1"/>
</dbReference>
<organism evidence="3 4">
    <name type="scientific">Luteimonas terrae</name>
    <dbReference type="NCBI Taxonomy" id="1530191"/>
    <lineage>
        <taxon>Bacteria</taxon>
        <taxon>Pseudomonadati</taxon>
        <taxon>Pseudomonadota</taxon>
        <taxon>Gammaproteobacteria</taxon>
        <taxon>Lysobacterales</taxon>
        <taxon>Lysobacteraceae</taxon>
        <taxon>Luteimonas</taxon>
    </lineage>
</organism>
<dbReference type="Gene3D" id="2.30.40.10">
    <property type="entry name" value="Urease, subunit C, domain 1"/>
    <property type="match status" value="1"/>
</dbReference>
<dbReference type="Gene3D" id="1.20.58.520">
    <property type="entry name" value="Amidohydrolase"/>
    <property type="match status" value="1"/>
</dbReference>
<dbReference type="OrthoDB" id="9782972at2"/>
<evidence type="ECO:0000256" key="1">
    <source>
        <dbReference type="SAM" id="SignalP"/>
    </source>
</evidence>
<feature type="chain" id="PRO_5020819490" description="Amidohydrolase-related domain-containing protein" evidence="1">
    <location>
        <begin position="26"/>
        <end position="481"/>
    </location>
</feature>
<dbReference type="Gene3D" id="3.30.110.90">
    <property type="entry name" value="Amidohydrolase"/>
    <property type="match status" value="1"/>
</dbReference>
<feature type="domain" description="Amidohydrolase-related" evidence="2">
    <location>
        <begin position="93"/>
        <end position="455"/>
    </location>
</feature>
<dbReference type="EMBL" id="SMTG01000002">
    <property type="protein sequence ID" value="TDK32627.1"/>
    <property type="molecule type" value="Genomic_DNA"/>
</dbReference>
<accession>A0A4R5UBM9</accession>